<keyword evidence="3" id="KW-0268">Exocytosis</keyword>
<dbReference type="InterPro" id="IPR002110">
    <property type="entry name" value="Ankyrin_rpt"/>
</dbReference>
<dbReference type="SMART" id="SM00248">
    <property type="entry name" value="ANK"/>
    <property type="match status" value="3"/>
</dbReference>
<dbReference type="PANTHER" id="PTHR24171">
    <property type="entry name" value="ANKYRIN REPEAT DOMAIN-CONTAINING PROTEIN 39-RELATED"/>
    <property type="match status" value="1"/>
</dbReference>
<dbReference type="GO" id="GO:0005576">
    <property type="term" value="C:extracellular region"/>
    <property type="evidence" value="ECO:0007669"/>
    <property type="project" value="UniProtKB-SubCell"/>
</dbReference>
<dbReference type="GO" id="GO:0031436">
    <property type="term" value="C:BRCA1-BARD1 complex"/>
    <property type="evidence" value="ECO:0007669"/>
    <property type="project" value="TreeGrafter"/>
</dbReference>
<evidence type="ECO:0000256" key="5">
    <source>
        <dbReference type="ARBA" id="ARBA00022537"/>
    </source>
</evidence>
<dbReference type="AlphaFoldDB" id="A0AAV4S8V7"/>
<dbReference type="PANTHER" id="PTHR24171:SF8">
    <property type="entry name" value="BRCA1-ASSOCIATED RING DOMAIN PROTEIN 1"/>
    <property type="match status" value="1"/>
</dbReference>
<organism evidence="13 14">
    <name type="scientific">Caerostris darwini</name>
    <dbReference type="NCBI Taxonomy" id="1538125"/>
    <lineage>
        <taxon>Eukaryota</taxon>
        <taxon>Metazoa</taxon>
        <taxon>Ecdysozoa</taxon>
        <taxon>Arthropoda</taxon>
        <taxon>Chelicerata</taxon>
        <taxon>Arachnida</taxon>
        <taxon>Araneae</taxon>
        <taxon>Araneomorphae</taxon>
        <taxon>Entelegynae</taxon>
        <taxon>Araneoidea</taxon>
        <taxon>Araneidae</taxon>
        <taxon>Caerostris</taxon>
    </lineage>
</organism>
<dbReference type="GO" id="GO:0044218">
    <property type="term" value="C:other organism cell membrane"/>
    <property type="evidence" value="ECO:0007669"/>
    <property type="project" value="UniProtKB-KW"/>
</dbReference>
<proteinExistence type="predicted"/>
<dbReference type="GO" id="GO:0004842">
    <property type="term" value="F:ubiquitin-protein transferase activity"/>
    <property type="evidence" value="ECO:0007669"/>
    <property type="project" value="TreeGrafter"/>
</dbReference>
<name>A0AAV4S8V7_9ARAC</name>
<evidence type="ECO:0000256" key="8">
    <source>
        <dbReference type="ARBA" id="ARBA00022737"/>
    </source>
</evidence>
<dbReference type="GO" id="GO:0070531">
    <property type="term" value="C:BRCA1-A complex"/>
    <property type="evidence" value="ECO:0007669"/>
    <property type="project" value="TreeGrafter"/>
</dbReference>
<evidence type="ECO:0000313" key="13">
    <source>
        <dbReference type="EMBL" id="GIY30585.1"/>
    </source>
</evidence>
<evidence type="ECO:0000256" key="2">
    <source>
        <dbReference type="ARBA" id="ARBA00004613"/>
    </source>
</evidence>
<dbReference type="EMBL" id="BPLQ01007521">
    <property type="protein sequence ID" value="GIY30585.1"/>
    <property type="molecule type" value="Genomic_DNA"/>
</dbReference>
<dbReference type="GO" id="GO:0090729">
    <property type="term" value="F:toxin activity"/>
    <property type="evidence" value="ECO:0007669"/>
    <property type="project" value="UniProtKB-KW"/>
</dbReference>
<keyword evidence="8" id="KW-0677">Repeat</keyword>
<dbReference type="Pfam" id="PF12796">
    <property type="entry name" value="Ank_2"/>
    <property type="match status" value="1"/>
</dbReference>
<dbReference type="SUPFAM" id="SSF48403">
    <property type="entry name" value="Ankyrin repeat"/>
    <property type="match status" value="1"/>
</dbReference>
<evidence type="ECO:0000313" key="14">
    <source>
        <dbReference type="Proteomes" id="UP001054837"/>
    </source>
</evidence>
<keyword evidence="5" id="KW-1052">Target cell membrane</keyword>
<comment type="subcellular location">
    <subcellularLocation>
        <location evidence="2">Secreted</location>
    </subcellularLocation>
    <subcellularLocation>
        <location evidence="1">Target cell membrane</location>
    </subcellularLocation>
</comment>
<dbReference type="Pfam" id="PF00023">
    <property type="entry name" value="Ank"/>
    <property type="match status" value="1"/>
</dbReference>
<evidence type="ECO:0000256" key="1">
    <source>
        <dbReference type="ARBA" id="ARBA00004175"/>
    </source>
</evidence>
<keyword evidence="9" id="KW-0638">Presynaptic neurotoxin</keyword>
<evidence type="ECO:0000256" key="11">
    <source>
        <dbReference type="ARBA" id="ARBA00023298"/>
    </source>
</evidence>
<dbReference type="GO" id="GO:0044231">
    <property type="term" value="C:host cell presynaptic membrane"/>
    <property type="evidence" value="ECO:0007669"/>
    <property type="project" value="UniProtKB-KW"/>
</dbReference>
<keyword evidence="10 12" id="KW-0040">ANK repeat</keyword>
<gene>
    <name evidence="13" type="primary">AVEN_76313_1</name>
    <name evidence="13" type="ORF">CDAR_461141</name>
</gene>
<keyword evidence="11" id="KW-1053">Target membrane</keyword>
<protein>
    <submittedName>
        <fullName evidence="13">Uncharacterized protein</fullName>
    </submittedName>
</protein>
<dbReference type="GO" id="GO:0006887">
    <property type="term" value="P:exocytosis"/>
    <property type="evidence" value="ECO:0007669"/>
    <property type="project" value="UniProtKB-KW"/>
</dbReference>
<keyword evidence="14" id="KW-1185">Reference proteome</keyword>
<evidence type="ECO:0000256" key="12">
    <source>
        <dbReference type="PROSITE-ProRule" id="PRU00023"/>
    </source>
</evidence>
<reference evidence="13 14" key="1">
    <citation type="submission" date="2021-06" db="EMBL/GenBank/DDBJ databases">
        <title>Caerostris darwini draft genome.</title>
        <authorList>
            <person name="Kono N."/>
            <person name="Arakawa K."/>
        </authorList>
    </citation>
    <scope>NUCLEOTIDE SEQUENCE [LARGE SCALE GENOMIC DNA]</scope>
</reference>
<dbReference type="PROSITE" id="PS50297">
    <property type="entry name" value="ANK_REP_REGION"/>
    <property type="match status" value="1"/>
</dbReference>
<evidence type="ECO:0000256" key="3">
    <source>
        <dbReference type="ARBA" id="ARBA00022483"/>
    </source>
</evidence>
<dbReference type="GO" id="GO:0085020">
    <property type="term" value="P:protein K6-linked ubiquitination"/>
    <property type="evidence" value="ECO:0007669"/>
    <property type="project" value="TreeGrafter"/>
</dbReference>
<evidence type="ECO:0000256" key="10">
    <source>
        <dbReference type="ARBA" id="ARBA00023043"/>
    </source>
</evidence>
<keyword evidence="6" id="KW-0800">Toxin</keyword>
<feature type="repeat" description="ANK" evidence="12">
    <location>
        <begin position="145"/>
        <end position="177"/>
    </location>
</feature>
<evidence type="ECO:0000256" key="7">
    <source>
        <dbReference type="ARBA" id="ARBA00022699"/>
    </source>
</evidence>
<dbReference type="Gene3D" id="1.25.40.20">
    <property type="entry name" value="Ankyrin repeat-containing domain"/>
    <property type="match status" value="1"/>
</dbReference>
<keyword evidence="11" id="KW-0472">Membrane</keyword>
<evidence type="ECO:0000256" key="9">
    <source>
        <dbReference type="ARBA" id="ARBA00023028"/>
    </source>
</evidence>
<dbReference type="InterPro" id="IPR036770">
    <property type="entry name" value="Ankyrin_rpt-contain_sf"/>
</dbReference>
<comment type="caution">
    <text evidence="13">The sequence shown here is derived from an EMBL/GenBank/DDBJ whole genome shotgun (WGS) entry which is preliminary data.</text>
</comment>
<keyword evidence="7" id="KW-0528">Neurotoxin</keyword>
<keyword evidence="4" id="KW-0964">Secreted</keyword>
<evidence type="ECO:0000256" key="6">
    <source>
        <dbReference type="ARBA" id="ARBA00022656"/>
    </source>
</evidence>
<dbReference type="PROSITE" id="PS50088">
    <property type="entry name" value="ANK_REPEAT"/>
    <property type="match status" value="1"/>
</dbReference>
<evidence type="ECO:0000256" key="4">
    <source>
        <dbReference type="ARBA" id="ARBA00022525"/>
    </source>
</evidence>
<accession>A0AAV4S8V7</accession>
<dbReference type="Proteomes" id="UP001054837">
    <property type="component" value="Unassembled WGS sequence"/>
</dbReference>
<sequence>MVYEMRKKELGPENPDTLQIKGPHCKLADILYKEKRYVSALKFFLTLEKKTAFLGSKHFLVKNCHEHIDCISAHFKALGEERLVDKLKNDVRQTSENKINSFTDLSNNVEMGESNLLQEVVAKGETEKLKILLERGVDVLQVFEGGNTALHVAAAQGQSATADILLRHCQDSNQRILQNVVNATNDEGSTPLHVAVDVKTVKCLLKHGALYDAKNKANRTPLDLCKVEEIRSLLETVEDLFSSVQNGKGDDMVGKLESLDSDVAVAATRARNSSGKTLLLVALQTNRKDLAEELGKWLKRQKCVEHLVCQHLSDILKHSIGFIFTKCASVGTVLRQLPPSGNVIPNVFHKIHNSYLCYEREKPAKHPSSQPKRIVAKARTCANFRLLKIEFAIIS</sequence>